<reference evidence="1" key="1">
    <citation type="journal article" date="2020" name="Nature">
        <title>Giant virus diversity and host interactions through global metagenomics.</title>
        <authorList>
            <person name="Schulz F."/>
            <person name="Roux S."/>
            <person name="Paez-Espino D."/>
            <person name="Jungbluth S."/>
            <person name="Walsh D.A."/>
            <person name="Denef V.J."/>
            <person name="McMahon K.D."/>
            <person name="Konstantinidis K.T."/>
            <person name="Eloe-Fadrosh E.A."/>
            <person name="Kyrpides N.C."/>
            <person name="Woyke T."/>
        </authorList>
    </citation>
    <scope>NUCLEOTIDE SEQUENCE</scope>
    <source>
        <strain evidence="1">GVMAG-M-3300001351-8</strain>
    </source>
</reference>
<organism evidence="1">
    <name type="scientific">viral metagenome</name>
    <dbReference type="NCBI Taxonomy" id="1070528"/>
    <lineage>
        <taxon>unclassified sequences</taxon>
        <taxon>metagenomes</taxon>
        <taxon>organismal metagenomes</taxon>
    </lineage>
</organism>
<proteinExistence type="predicted"/>
<sequence length="63" mass="7224">MICIITIVLVVFLSVLSRFVYYSNKTNRVIIRLPNHIGDTLMTYPLLLGLQKSNIDFICIGHE</sequence>
<name>A0A6C0EKB4_9ZZZZ</name>
<protein>
    <submittedName>
        <fullName evidence="1">Uncharacterized protein</fullName>
    </submittedName>
</protein>
<accession>A0A6C0EKB4</accession>
<dbReference type="EMBL" id="MN738865">
    <property type="protein sequence ID" value="QHT28873.1"/>
    <property type="molecule type" value="Genomic_DNA"/>
</dbReference>
<dbReference type="AlphaFoldDB" id="A0A6C0EKB4"/>
<evidence type="ECO:0000313" key="1">
    <source>
        <dbReference type="EMBL" id="QHT28873.1"/>
    </source>
</evidence>